<dbReference type="SUPFAM" id="SSF144083">
    <property type="entry name" value="Magnesium transport protein CorA, transmembrane region"/>
    <property type="match status" value="1"/>
</dbReference>
<dbReference type="AlphaFoldDB" id="Q1K1B3"/>
<dbReference type="GO" id="GO:0005886">
    <property type="term" value="C:plasma membrane"/>
    <property type="evidence" value="ECO:0007669"/>
    <property type="project" value="UniProtKB-SubCell"/>
</dbReference>
<dbReference type="GO" id="GO:0015087">
    <property type="term" value="F:cobalt ion transmembrane transporter activity"/>
    <property type="evidence" value="ECO:0007669"/>
    <property type="project" value="TreeGrafter"/>
</dbReference>
<dbReference type="Gene3D" id="3.30.460.20">
    <property type="entry name" value="CorA soluble domain-like"/>
    <property type="match status" value="1"/>
</dbReference>
<comment type="subcellular location">
    <subcellularLocation>
        <location evidence="1">Cell membrane</location>
        <topology evidence="1">Multi-pass membrane protein</topology>
    </subcellularLocation>
</comment>
<reference evidence="12" key="1">
    <citation type="submission" date="2006-05" db="EMBL/GenBank/DDBJ databases">
        <title>Annotation of the draft genome assembly of Desulfuromonas acetoxidans DSM 684.</title>
        <authorList>
            <consortium name="US DOE Joint Genome Institute (JGI-ORNL)"/>
            <person name="Larimer F."/>
            <person name="Land M."/>
            <person name="Hauser L."/>
        </authorList>
    </citation>
    <scope>NUCLEOTIDE SEQUENCE [LARGE SCALE GENOMIC DNA]</scope>
    <source>
        <strain evidence="12">DSM 684</strain>
    </source>
</reference>
<evidence type="ECO:0000256" key="2">
    <source>
        <dbReference type="ARBA" id="ARBA00009765"/>
    </source>
</evidence>
<dbReference type="GO" id="GO:0050897">
    <property type="term" value="F:cobalt ion binding"/>
    <property type="evidence" value="ECO:0007669"/>
    <property type="project" value="TreeGrafter"/>
</dbReference>
<evidence type="ECO:0000256" key="9">
    <source>
        <dbReference type="ARBA" id="ARBA00023065"/>
    </source>
</evidence>
<dbReference type="Gene3D" id="1.20.58.340">
    <property type="entry name" value="Magnesium transport protein CorA, transmembrane region"/>
    <property type="match status" value="2"/>
</dbReference>
<comment type="caution">
    <text evidence="12">The sequence shown here is derived from an EMBL/GenBank/DDBJ whole genome shotgun (WGS) entry which is preliminary data.</text>
</comment>
<dbReference type="PANTHER" id="PTHR46494:SF3">
    <property type="entry name" value="ZINC TRANSPORT PROTEIN ZNTB"/>
    <property type="match status" value="1"/>
</dbReference>
<keyword evidence="8 11" id="KW-1133">Transmembrane helix</keyword>
<evidence type="ECO:0000256" key="10">
    <source>
        <dbReference type="ARBA" id="ARBA00023136"/>
    </source>
</evidence>
<dbReference type="Pfam" id="PF01544">
    <property type="entry name" value="CorA"/>
    <property type="match status" value="1"/>
</dbReference>
<evidence type="ECO:0000256" key="11">
    <source>
        <dbReference type="SAM" id="Phobius"/>
    </source>
</evidence>
<keyword evidence="9" id="KW-0406">Ion transport</keyword>
<dbReference type="SUPFAM" id="SSF143865">
    <property type="entry name" value="CorA soluble domain-like"/>
    <property type="match status" value="1"/>
</dbReference>
<proteinExistence type="inferred from homology"/>
<dbReference type="PANTHER" id="PTHR46494">
    <property type="entry name" value="CORA FAMILY METAL ION TRANSPORTER (EUROFUNG)"/>
    <property type="match status" value="1"/>
</dbReference>
<dbReference type="Proteomes" id="UP000005695">
    <property type="component" value="Unassembled WGS sequence"/>
</dbReference>
<feature type="transmembrane region" description="Helical" evidence="11">
    <location>
        <begin position="299"/>
        <end position="321"/>
    </location>
</feature>
<dbReference type="GO" id="GO:0000287">
    <property type="term" value="F:magnesium ion binding"/>
    <property type="evidence" value="ECO:0007669"/>
    <property type="project" value="TreeGrafter"/>
</dbReference>
<dbReference type="InterPro" id="IPR045861">
    <property type="entry name" value="CorA_cytoplasmic_dom"/>
</dbReference>
<sequence length="325" mass="37509">MSINEKPQGFHFARHLDGNGGAEVLEWALLQNGRSHDQVWVHCDYEDAQIQQWLTRQSLDPLVVEAMTAEDSRPRVALFDQGALVGLRGVNKNPDEAMEDMVSLRVWLDPDRIITLSNKPMASIRDIQQQFVQGRGPKTTQGLFSELCDRLEWYVSQMIDDYEDEVELIEQSDLAEDHLRRREAISNLRRRVVTPRRYLAPQRDALSHLSVEPPSWFNERTLMHLKEIRNRLQRHMEDLDAVRDRTVIVQEELQAQVSDQLNARMYIINIFAAIFLPLSFFTGLFGVNLGGIPGAHSAVAFLLFCFCLLVIGVGLMVVFHWKRWF</sequence>
<dbReference type="GO" id="GO:0015095">
    <property type="term" value="F:magnesium ion transmembrane transporter activity"/>
    <property type="evidence" value="ECO:0007669"/>
    <property type="project" value="TreeGrafter"/>
</dbReference>
<comment type="similarity">
    <text evidence="2">Belongs to the CorA metal ion transporter (MIT) (TC 1.A.35) family.</text>
</comment>
<evidence type="ECO:0000256" key="4">
    <source>
        <dbReference type="ARBA" id="ARBA00022475"/>
    </source>
</evidence>
<evidence type="ECO:0000313" key="13">
    <source>
        <dbReference type="Proteomes" id="UP000005695"/>
    </source>
</evidence>
<dbReference type="CDD" id="cd12833">
    <property type="entry name" value="ZntB-like_1"/>
    <property type="match status" value="1"/>
</dbReference>
<evidence type="ECO:0000256" key="1">
    <source>
        <dbReference type="ARBA" id="ARBA00004651"/>
    </source>
</evidence>
<keyword evidence="7" id="KW-0862">Zinc</keyword>
<dbReference type="InterPro" id="IPR045863">
    <property type="entry name" value="CorA_TM1_TM2"/>
</dbReference>
<evidence type="ECO:0000313" key="12">
    <source>
        <dbReference type="EMBL" id="EAT16095.1"/>
    </source>
</evidence>
<dbReference type="RefSeq" id="WP_005999199.1">
    <property type="nucleotide sequence ID" value="NZ_AAEW02000006.1"/>
</dbReference>
<dbReference type="OrthoDB" id="9803484at2"/>
<evidence type="ECO:0000256" key="8">
    <source>
        <dbReference type="ARBA" id="ARBA00022989"/>
    </source>
</evidence>
<gene>
    <name evidence="12" type="ORF">Dace_1559</name>
</gene>
<evidence type="ECO:0000256" key="3">
    <source>
        <dbReference type="ARBA" id="ARBA00022448"/>
    </source>
</evidence>
<name>Q1K1B3_DESA6</name>
<evidence type="ECO:0000256" key="7">
    <source>
        <dbReference type="ARBA" id="ARBA00022833"/>
    </source>
</evidence>
<evidence type="ECO:0000256" key="6">
    <source>
        <dbReference type="ARBA" id="ARBA00022692"/>
    </source>
</evidence>
<protein>
    <submittedName>
        <fullName evidence="12">Mg2+ transporter protein, CorA-like</fullName>
    </submittedName>
</protein>
<keyword evidence="10 11" id="KW-0472">Membrane</keyword>
<feature type="transmembrane region" description="Helical" evidence="11">
    <location>
        <begin position="266"/>
        <end position="287"/>
    </location>
</feature>
<dbReference type="EMBL" id="AAEW02000006">
    <property type="protein sequence ID" value="EAT16095.1"/>
    <property type="molecule type" value="Genomic_DNA"/>
</dbReference>
<keyword evidence="13" id="KW-1185">Reference proteome</keyword>
<accession>Q1K1B3</accession>
<keyword evidence="5" id="KW-0997">Cell inner membrane</keyword>
<organism evidence="12 13">
    <name type="scientific">Desulfuromonas acetoxidans (strain DSM 684 / 11070)</name>
    <dbReference type="NCBI Taxonomy" id="281689"/>
    <lineage>
        <taxon>Bacteria</taxon>
        <taxon>Pseudomonadati</taxon>
        <taxon>Thermodesulfobacteriota</taxon>
        <taxon>Desulfuromonadia</taxon>
        <taxon>Desulfuromonadales</taxon>
        <taxon>Desulfuromonadaceae</taxon>
        <taxon>Desulfuromonas</taxon>
    </lineage>
</organism>
<keyword evidence="6 11" id="KW-0812">Transmembrane</keyword>
<keyword evidence="3" id="KW-0813">Transport</keyword>
<keyword evidence="4" id="KW-1003">Cell membrane</keyword>
<evidence type="ECO:0000256" key="5">
    <source>
        <dbReference type="ARBA" id="ARBA00022519"/>
    </source>
</evidence>
<reference evidence="12" key="2">
    <citation type="submission" date="2006-05" db="EMBL/GenBank/DDBJ databases">
        <title>Sequencing of the draft genome and assembly of Desulfuromonas acetoxidans DSM 684.</title>
        <authorList>
            <consortium name="US DOE Joint Genome Institute (JGI-PGF)"/>
            <person name="Copeland A."/>
            <person name="Lucas S."/>
            <person name="Lapidus A."/>
            <person name="Barry K."/>
            <person name="Detter J.C."/>
            <person name="Glavina del Rio T."/>
            <person name="Hammon N."/>
            <person name="Israni S."/>
            <person name="Dalin E."/>
            <person name="Tice H."/>
            <person name="Bruce D."/>
            <person name="Pitluck S."/>
            <person name="Richardson P."/>
        </authorList>
    </citation>
    <scope>NUCLEOTIDE SEQUENCE [LARGE SCALE GENOMIC DNA]</scope>
    <source>
        <strain evidence="12">DSM 684</strain>
    </source>
</reference>
<dbReference type="InterPro" id="IPR002523">
    <property type="entry name" value="MgTranspt_CorA/ZnTranspt_ZntB"/>
</dbReference>